<comment type="caution">
    <text evidence="1">The sequence shown here is derived from an EMBL/GenBank/DDBJ whole genome shotgun (WGS) entry which is preliminary data.</text>
</comment>
<organism evidence="1 2">
    <name type="scientific">Rhododendron molle</name>
    <name type="common">Chinese azalea</name>
    <name type="synonym">Azalea mollis</name>
    <dbReference type="NCBI Taxonomy" id="49168"/>
    <lineage>
        <taxon>Eukaryota</taxon>
        <taxon>Viridiplantae</taxon>
        <taxon>Streptophyta</taxon>
        <taxon>Embryophyta</taxon>
        <taxon>Tracheophyta</taxon>
        <taxon>Spermatophyta</taxon>
        <taxon>Magnoliopsida</taxon>
        <taxon>eudicotyledons</taxon>
        <taxon>Gunneridae</taxon>
        <taxon>Pentapetalae</taxon>
        <taxon>asterids</taxon>
        <taxon>Ericales</taxon>
        <taxon>Ericaceae</taxon>
        <taxon>Ericoideae</taxon>
        <taxon>Rhodoreae</taxon>
        <taxon>Rhododendron</taxon>
    </lineage>
</organism>
<dbReference type="EMBL" id="CM046391">
    <property type="protein sequence ID" value="KAI8558643.1"/>
    <property type="molecule type" value="Genomic_DNA"/>
</dbReference>
<sequence>MEAVSVLFYWGGNTLQDPEEGFSYDIPPKGFYNVPLHMSLMELESMLLPKVASTGEAGQLRFTCRFPFRNWKNVTKYRPFPINDDESFSTLLRNRSIFPSCLEIYVQMEYAYGEEQMMPSPILLVSFNAPAKMSKQSKRFLTSTSPEKWSLAAEIVESNVDLLIKILLRLLAKSLIKFKCVSNHWLSLISDSNFAINHTRRNPTPLVSGIYVHSHWCHTSPLNDQVLLVSVAGHCRNSLPTFSFLDHASSTSTATYDPWFLILQNHLITRLCYLVVLITLMLPDWLYTLPNVHLGSTWISYLQLTPESGRSAILNGAIIWMSCKDWRGNCSRHEHIYSRLDVDAEKLAVTRVPSDPYLSKYTLYFGECGGRLLLIQLPTHDATEFSILEMDTDAFAGFSRTSQGLKKMNRYKLKEEEEEVEEEVTNEDTSKTLMKSAATHHVYIAE</sequence>
<keyword evidence="2" id="KW-1185">Reference proteome</keyword>
<accession>A0ACC0P1C6</accession>
<gene>
    <name evidence="1" type="ORF">RHMOL_Rhmol04G0112400</name>
</gene>
<proteinExistence type="predicted"/>
<evidence type="ECO:0000313" key="2">
    <source>
        <dbReference type="Proteomes" id="UP001062846"/>
    </source>
</evidence>
<evidence type="ECO:0000313" key="1">
    <source>
        <dbReference type="EMBL" id="KAI8558643.1"/>
    </source>
</evidence>
<reference evidence="1" key="1">
    <citation type="submission" date="2022-02" db="EMBL/GenBank/DDBJ databases">
        <title>Plant Genome Project.</title>
        <authorList>
            <person name="Zhang R.-G."/>
        </authorList>
    </citation>
    <scope>NUCLEOTIDE SEQUENCE</scope>
    <source>
        <strain evidence="1">AT1</strain>
    </source>
</reference>
<protein>
    <submittedName>
        <fullName evidence="1">Uncharacterized protein</fullName>
    </submittedName>
</protein>
<name>A0ACC0P1C6_RHOML</name>
<dbReference type="Proteomes" id="UP001062846">
    <property type="component" value="Chromosome 4"/>
</dbReference>